<keyword evidence="2" id="KW-1185">Reference proteome</keyword>
<sequence>MIRRDRRQTCLPRYRSRPADTAEAFARDTVERLLAAMTRHGSFADAVQGAPGFDSNVLPDGIRLVSHRAQMTGAVLARDTAGLSFAGLTAERLAHDVMDPVLRDLFGEAAHWRGMGALLTGMLETPRLLLRFECETALVDPLFGGDALRGGALILQTAPQHAPLH</sequence>
<reference evidence="1 2" key="1">
    <citation type="submission" date="2018-07" db="EMBL/GenBank/DDBJ databases">
        <title>Thalassococcus profundi sp. nov., a marine bacterium isolated from deep seawater of Okinawa Trough.</title>
        <authorList>
            <person name="Yu M."/>
        </authorList>
    </citation>
    <scope>NUCLEOTIDE SEQUENCE [LARGE SCALE GENOMIC DNA]</scope>
    <source>
        <strain evidence="1 2">WRAS1</strain>
    </source>
</reference>
<dbReference type="AlphaFoldDB" id="A0A369TRJ8"/>
<comment type="caution">
    <text evidence="1">The sequence shown here is derived from an EMBL/GenBank/DDBJ whole genome shotgun (WGS) entry which is preliminary data.</text>
</comment>
<organism evidence="1 2">
    <name type="scientific">Thalassococcus profundi</name>
    <dbReference type="NCBI Taxonomy" id="2282382"/>
    <lineage>
        <taxon>Bacteria</taxon>
        <taxon>Pseudomonadati</taxon>
        <taxon>Pseudomonadota</taxon>
        <taxon>Alphaproteobacteria</taxon>
        <taxon>Rhodobacterales</taxon>
        <taxon>Roseobacteraceae</taxon>
        <taxon>Thalassococcus</taxon>
    </lineage>
</organism>
<accession>A0A369TRJ8</accession>
<evidence type="ECO:0000313" key="1">
    <source>
        <dbReference type="EMBL" id="RDD67354.1"/>
    </source>
</evidence>
<dbReference type="RefSeq" id="WP_114510103.1">
    <property type="nucleotide sequence ID" value="NZ_QPMK01000003.1"/>
</dbReference>
<name>A0A369TRJ8_9RHOB</name>
<protein>
    <submittedName>
        <fullName evidence="1">Uncharacterized protein</fullName>
    </submittedName>
</protein>
<dbReference type="EMBL" id="QPMK01000003">
    <property type="protein sequence ID" value="RDD67354.1"/>
    <property type="molecule type" value="Genomic_DNA"/>
</dbReference>
<gene>
    <name evidence="1" type="ORF">DU478_06405</name>
</gene>
<dbReference type="Proteomes" id="UP000253977">
    <property type="component" value="Unassembled WGS sequence"/>
</dbReference>
<proteinExistence type="predicted"/>
<evidence type="ECO:0000313" key="2">
    <source>
        <dbReference type="Proteomes" id="UP000253977"/>
    </source>
</evidence>